<proteinExistence type="predicted"/>
<organism evidence="1 2">
    <name type="scientific">Tanacetum coccineum</name>
    <dbReference type="NCBI Taxonomy" id="301880"/>
    <lineage>
        <taxon>Eukaryota</taxon>
        <taxon>Viridiplantae</taxon>
        <taxon>Streptophyta</taxon>
        <taxon>Embryophyta</taxon>
        <taxon>Tracheophyta</taxon>
        <taxon>Spermatophyta</taxon>
        <taxon>Magnoliopsida</taxon>
        <taxon>eudicotyledons</taxon>
        <taxon>Gunneridae</taxon>
        <taxon>Pentapetalae</taxon>
        <taxon>asterids</taxon>
        <taxon>campanulids</taxon>
        <taxon>Asterales</taxon>
        <taxon>Asteraceae</taxon>
        <taxon>Asteroideae</taxon>
        <taxon>Anthemideae</taxon>
        <taxon>Anthemidinae</taxon>
        <taxon>Tanacetum</taxon>
    </lineage>
</organism>
<comment type="caution">
    <text evidence="1">The sequence shown here is derived from an EMBL/GenBank/DDBJ whole genome shotgun (WGS) entry which is preliminary data.</text>
</comment>
<dbReference type="EMBL" id="BQNB010016415">
    <property type="protein sequence ID" value="GJT51512.1"/>
    <property type="molecule type" value="Genomic_DNA"/>
</dbReference>
<reference evidence="1" key="1">
    <citation type="journal article" date="2022" name="Int. J. Mol. Sci.">
        <title>Draft Genome of Tanacetum Coccineum: Genomic Comparison of Closely Related Tanacetum-Family Plants.</title>
        <authorList>
            <person name="Yamashiro T."/>
            <person name="Shiraishi A."/>
            <person name="Nakayama K."/>
            <person name="Satake H."/>
        </authorList>
    </citation>
    <scope>NUCLEOTIDE SEQUENCE</scope>
</reference>
<keyword evidence="2" id="KW-1185">Reference proteome</keyword>
<dbReference type="Proteomes" id="UP001151760">
    <property type="component" value="Unassembled WGS sequence"/>
</dbReference>
<accession>A0ABQ5EKZ5</accession>
<name>A0ABQ5EKZ5_9ASTR</name>
<evidence type="ECO:0000313" key="2">
    <source>
        <dbReference type="Proteomes" id="UP001151760"/>
    </source>
</evidence>
<reference evidence="1" key="2">
    <citation type="submission" date="2022-01" db="EMBL/GenBank/DDBJ databases">
        <authorList>
            <person name="Yamashiro T."/>
            <person name="Shiraishi A."/>
            <person name="Satake H."/>
            <person name="Nakayama K."/>
        </authorList>
    </citation>
    <scope>NUCLEOTIDE SEQUENCE</scope>
</reference>
<sequence length="103" mass="11758">MEASRVCQADKHDKERESFSVLHEIGLQERTRRSTSLPGCPRLVGVLQWDGLQAASCKVTKHEKAWIENQHVFIPSRSIPLVSLHARRWSSSTEFNESCIVML</sequence>
<protein>
    <submittedName>
        <fullName evidence="1">Uncharacterized protein</fullName>
    </submittedName>
</protein>
<evidence type="ECO:0000313" key="1">
    <source>
        <dbReference type="EMBL" id="GJT51512.1"/>
    </source>
</evidence>
<gene>
    <name evidence="1" type="ORF">Tco_0977669</name>
</gene>